<dbReference type="GO" id="GO:0032259">
    <property type="term" value="P:methylation"/>
    <property type="evidence" value="ECO:0007669"/>
    <property type="project" value="UniProtKB-KW"/>
</dbReference>
<dbReference type="PROSITE" id="PS50889">
    <property type="entry name" value="S4"/>
    <property type="match status" value="1"/>
</dbReference>
<evidence type="ECO:0000256" key="1">
    <source>
        <dbReference type="ARBA" id="ARBA00022884"/>
    </source>
</evidence>
<dbReference type="PIRSF" id="PIRSF005578">
    <property type="entry name" value="TlyA"/>
    <property type="match status" value="1"/>
</dbReference>
<dbReference type="AlphaFoldDB" id="A0A4R3M5P6"/>
<keyword evidence="6" id="KW-1185">Reference proteome</keyword>
<dbReference type="Proteomes" id="UP000294664">
    <property type="component" value="Unassembled WGS sequence"/>
</dbReference>
<reference evidence="5 6" key="1">
    <citation type="submission" date="2019-03" db="EMBL/GenBank/DDBJ databases">
        <title>Genomic Encyclopedia of Type Strains, Phase IV (KMG-IV): sequencing the most valuable type-strain genomes for metagenomic binning, comparative biology and taxonomic classification.</title>
        <authorList>
            <person name="Goeker M."/>
        </authorList>
    </citation>
    <scope>NUCLEOTIDE SEQUENCE [LARGE SCALE GENOMIC DNA]</scope>
    <source>
        <strain evidence="5 6">DSM 9035</strain>
    </source>
</reference>
<proteinExistence type="inferred from homology"/>
<keyword evidence="5" id="KW-0489">Methyltransferase</keyword>
<evidence type="ECO:0000313" key="5">
    <source>
        <dbReference type="EMBL" id="TCT07579.1"/>
    </source>
</evidence>
<comment type="similarity">
    <text evidence="2">Belongs to the TlyA family.</text>
</comment>
<evidence type="ECO:0000259" key="4">
    <source>
        <dbReference type="SMART" id="SM00363"/>
    </source>
</evidence>
<dbReference type="InterPro" id="IPR036986">
    <property type="entry name" value="S4_RNA-bd_sf"/>
</dbReference>
<dbReference type="PANTHER" id="PTHR32319">
    <property type="entry name" value="BACTERIAL HEMOLYSIN-LIKE PROTEIN"/>
    <property type="match status" value="1"/>
</dbReference>
<gene>
    <name evidence="5" type="ORF">EDC64_10198</name>
</gene>
<dbReference type="SMART" id="SM00363">
    <property type="entry name" value="S4"/>
    <property type="match status" value="1"/>
</dbReference>
<dbReference type="GO" id="GO:0008168">
    <property type="term" value="F:methyltransferase activity"/>
    <property type="evidence" value="ECO:0007669"/>
    <property type="project" value="UniProtKB-KW"/>
</dbReference>
<protein>
    <submittedName>
        <fullName evidence="5">23S rRNA (Cytidine1920-2'-O)/16S rRNA (Cytidine1409-2'-O)-methyltransferase</fullName>
    </submittedName>
</protein>
<dbReference type="InterPro" id="IPR002877">
    <property type="entry name" value="RNA_MeTrfase_FtsJ_dom"/>
</dbReference>
<keyword evidence="5" id="KW-0808">Transferase</keyword>
<dbReference type="NCBIfam" id="TIGR00478">
    <property type="entry name" value="tly"/>
    <property type="match status" value="1"/>
</dbReference>
<accession>A0A4R3M5P6</accession>
<dbReference type="PANTHER" id="PTHR32319:SF0">
    <property type="entry name" value="BACTERIAL HEMOLYSIN-LIKE PROTEIN"/>
    <property type="match status" value="1"/>
</dbReference>
<dbReference type="GO" id="GO:0003723">
    <property type="term" value="F:RNA binding"/>
    <property type="evidence" value="ECO:0007669"/>
    <property type="project" value="UniProtKB-KW"/>
</dbReference>
<dbReference type="EMBL" id="SMAI01000001">
    <property type="protein sequence ID" value="TCT07579.1"/>
    <property type="molecule type" value="Genomic_DNA"/>
</dbReference>
<dbReference type="InterPro" id="IPR047048">
    <property type="entry name" value="TlyA"/>
</dbReference>
<dbReference type="CDD" id="cd00165">
    <property type="entry name" value="S4"/>
    <property type="match status" value="1"/>
</dbReference>
<dbReference type="Gene3D" id="3.10.290.10">
    <property type="entry name" value="RNA-binding S4 domain"/>
    <property type="match status" value="1"/>
</dbReference>
<dbReference type="InterPro" id="IPR002942">
    <property type="entry name" value="S4_RNA-bd"/>
</dbReference>
<comment type="caution">
    <text evidence="5">The sequence shown here is derived from an EMBL/GenBank/DDBJ whole genome shotgun (WGS) entry which is preliminary data.</text>
</comment>
<sequence length="261" mass="27385">MVAAPRGRRLGGARELTKEMARARIDKLLVARGFFESRARAQTAIESGLVTVDGAVISRASEAVPTDAAIVAQAPHPFVSRGGVKLDAALDAFGFAVEGRVALDVGASTGGFTDVLLRRGARRVYAVDVGREQFHASLRDHPSVRLLESTDARTLSADLVPDPIDLVVADVSFISLALVLPAALSLVQPGAGLVALVKPQFEAGPGRVRKGIVRDPAVHEEVCARIAAHVVDLGWQVKGLIPSPITGGDGNREFLLGAVKT</sequence>
<keyword evidence="1 3" id="KW-0694">RNA-binding</keyword>
<evidence type="ECO:0000256" key="3">
    <source>
        <dbReference type="PROSITE-ProRule" id="PRU00182"/>
    </source>
</evidence>
<dbReference type="Pfam" id="PF01728">
    <property type="entry name" value="FtsJ"/>
    <property type="match status" value="1"/>
</dbReference>
<dbReference type="InterPro" id="IPR004538">
    <property type="entry name" value="Hemolysin_A/TlyA"/>
</dbReference>
<dbReference type="SUPFAM" id="SSF55174">
    <property type="entry name" value="Alpha-L RNA-binding motif"/>
    <property type="match status" value="1"/>
</dbReference>
<dbReference type="Gene3D" id="3.40.50.150">
    <property type="entry name" value="Vaccinia Virus protein VP39"/>
    <property type="match status" value="1"/>
</dbReference>
<dbReference type="Pfam" id="PF01479">
    <property type="entry name" value="S4"/>
    <property type="match status" value="1"/>
</dbReference>
<evidence type="ECO:0000256" key="2">
    <source>
        <dbReference type="ARBA" id="ARBA00029460"/>
    </source>
</evidence>
<dbReference type="SUPFAM" id="SSF53335">
    <property type="entry name" value="S-adenosyl-L-methionine-dependent methyltransferases"/>
    <property type="match status" value="1"/>
</dbReference>
<organism evidence="5 6">
    <name type="scientific">Aquabacter spiritensis</name>
    <dbReference type="NCBI Taxonomy" id="933073"/>
    <lineage>
        <taxon>Bacteria</taxon>
        <taxon>Pseudomonadati</taxon>
        <taxon>Pseudomonadota</taxon>
        <taxon>Alphaproteobacteria</taxon>
        <taxon>Hyphomicrobiales</taxon>
        <taxon>Xanthobacteraceae</taxon>
        <taxon>Aquabacter</taxon>
    </lineage>
</organism>
<evidence type="ECO:0000313" key="6">
    <source>
        <dbReference type="Proteomes" id="UP000294664"/>
    </source>
</evidence>
<name>A0A4R3M5P6_9HYPH</name>
<dbReference type="CDD" id="cd02440">
    <property type="entry name" value="AdoMet_MTases"/>
    <property type="match status" value="1"/>
</dbReference>
<feature type="domain" description="RNA-binding S4" evidence="4">
    <location>
        <begin position="23"/>
        <end position="84"/>
    </location>
</feature>
<dbReference type="InterPro" id="IPR029063">
    <property type="entry name" value="SAM-dependent_MTases_sf"/>
</dbReference>